<feature type="non-terminal residue" evidence="4">
    <location>
        <position position="181"/>
    </location>
</feature>
<protein>
    <recommendedName>
        <fullName evidence="3">Ketoreductase domain-containing protein</fullName>
    </recommendedName>
</protein>
<dbReference type="SMART" id="SM00822">
    <property type="entry name" value="PKS_KR"/>
    <property type="match status" value="1"/>
</dbReference>
<dbReference type="PANTHER" id="PTHR43669">
    <property type="entry name" value="5-KETO-D-GLUCONATE 5-REDUCTASE"/>
    <property type="match status" value="1"/>
</dbReference>
<dbReference type="PROSITE" id="PS00061">
    <property type="entry name" value="ADH_SHORT"/>
    <property type="match status" value="1"/>
</dbReference>
<keyword evidence="2" id="KW-0560">Oxidoreductase</keyword>
<dbReference type="CDD" id="cd05233">
    <property type="entry name" value="SDR_c"/>
    <property type="match status" value="1"/>
</dbReference>
<evidence type="ECO:0000256" key="2">
    <source>
        <dbReference type="ARBA" id="ARBA00023002"/>
    </source>
</evidence>
<organism evidence="4">
    <name type="scientific">marine sediment metagenome</name>
    <dbReference type="NCBI Taxonomy" id="412755"/>
    <lineage>
        <taxon>unclassified sequences</taxon>
        <taxon>metagenomes</taxon>
        <taxon>ecological metagenomes</taxon>
    </lineage>
</organism>
<dbReference type="GO" id="GO:0016491">
    <property type="term" value="F:oxidoreductase activity"/>
    <property type="evidence" value="ECO:0007669"/>
    <property type="project" value="UniProtKB-KW"/>
</dbReference>
<sequence>MDGFMDPTNKFRLEGRTAMVTGGSSGLGAHFAQTLAGAGAKVVLAARRMKKLQKVANKINADGGNAVPVAMDVAEPASVARAFDDAEAAVGPVTVLVNNAGVPSSSWFLDVSEEEWRRVMDVNLDGVFRVGQEAARRMKAAGQGGSIVNIASITGVGALVKRLAPYAVSKAAVVQLTKVMA</sequence>
<dbReference type="AlphaFoldDB" id="X0VTD0"/>
<dbReference type="InterPro" id="IPR020904">
    <property type="entry name" value="Sc_DH/Rdtase_CS"/>
</dbReference>
<dbReference type="PRINTS" id="PR00081">
    <property type="entry name" value="GDHRDH"/>
</dbReference>
<dbReference type="Pfam" id="PF00106">
    <property type="entry name" value="adh_short"/>
    <property type="match status" value="1"/>
</dbReference>
<comment type="caution">
    <text evidence="4">The sequence shown here is derived from an EMBL/GenBank/DDBJ whole genome shotgun (WGS) entry which is preliminary data.</text>
</comment>
<dbReference type="PRINTS" id="PR00080">
    <property type="entry name" value="SDRFAMILY"/>
</dbReference>
<dbReference type="InterPro" id="IPR002347">
    <property type="entry name" value="SDR_fam"/>
</dbReference>
<dbReference type="PANTHER" id="PTHR43669:SF3">
    <property type="entry name" value="ALCOHOL DEHYDROGENASE, PUTATIVE (AFU_ORTHOLOGUE AFUA_3G03445)-RELATED"/>
    <property type="match status" value="1"/>
</dbReference>
<dbReference type="InterPro" id="IPR057326">
    <property type="entry name" value="KR_dom"/>
</dbReference>
<proteinExistence type="inferred from homology"/>
<dbReference type="Gene3D" id="3.40.50.720">
    <property type="entry name" value="NAD(P)-binding Rossmann-like Domain"/>
    <property type="match status" value="1"/>
</dbReference>
<accession>X0VTD0</accession>
<evidence type="ECO:0000256" key="1">
    <source>
        <dbReference type="ARBA" id="ARBA00006484"/>
    </source>
</evidence>
<comment type="similarity">
    <text evidence="1">Belongs to the short-chain dehydrogenases/reductases (SDR) family.</text>
</comment>
<dbReference type="SUPFAM" id="SSF51735">
    <property type="entry name" value="NAD(P)-binding Rossmann-fold domains"/>
    <property type="match status" value="1"/>
</dbReference>
<feature type="domain" description="Ketoreductase" evidence="3">
    <location>
        <begin position="16"/>
        <end position="156"/>
    </location>
</feature>
<name>X0VTD0_9ZZZZ</name>
<dbReference type="EMBL" id="BARS01035715">
    <property type="protein sequence ID" value="GAG21684.1"/>
    <property type="molecule type" value="Genomic_DNA"/>
</dbReference>
<evidence type="ECO:0000313" key="4">
    <source>
        <dbReference type="EMBL" id="GAG21684.1"/>
    </source>
</evidence>
<reference evidence="4" key="1">
    <citation type="journal article" date="2014" name="Front. Microbiol.">
        <title>High frequency of phylogenetically diverse reductive dehalogenase-homologous genes in deep subseafloor sedimentary metagenomes.</title>
        <authorList>
            <person name="Kawai M."/>
            <person name="Futagami T."/>
            <person name="Toyoda A."/>
            <person name="Takaki Y."/>
            <person name="Nishi S."/>
            <person name="Hori S."/>
            <person name="Arai W."/>
            <person name="Tsubouchi T."/>
            <person name="Morono Y."/>
            <person name="Uchiyama I."/>
            <person name="Ito T."/>
            <person name="Fujiyama A."/>
            <person name="Inagaki F."/>
            <person name="Takami H."/>
        </authorList>
    </citation>
    <scope>NUCLEOTIDE SEQUENCE</scope>
    <source>
        <strain evidence="4">Expedition CK06-06</strain>
    </source>
</reference>
<evidence type="ECO:0000259" key="3">
    <source>
        <dbReference type="SMART" id="SM00822"/>
    </source>
</evidence>
<gene>
    <name evidence="4" type="ORF">S01H1_54994</name>
</gene>
<dbReference type="InterPro" id="IPR036291">
    <property type="entry name" value="NAD(P)-bd_dom_sf"/>
</dbReference>